<organism evidence="1 2">
    <name type="scientific">Thelephora ganbajun</name>
    <name type="common">Ganba fungus</name>
    <dbReference type="NCBI Taxonomy" id="370292"/>
    <lineage>
        <taxon>Eukaryota</taxon>
        <taxon>Fungi</taxon>
        <taxon>Dikarya</taxon>
        <taxon>Basidiomycota</taxon>
        <taxon>Agaricomycotina</taxon>
        <taxon>Agaricomycetes</taxon>
        <taxon>Thelephorales</taxon>
        <taxon>Thelephoraceae</taxon>
        <taxon>Thelephora</taxon>
    </lineage>
</organism>
<evidence type="ECO:0000313" key="1">
    <source>
        <dbReference type="EMBL" id="KAF9650007.1"/>
    </source>
</evidence>
<accession>A0ACB6ZK75</accession>
<evidence type="ECO:0000313" key="2">
    <source>
        <dbReference type="Proteomes" id="UP000886501"/>
    </source>
</evidence>
<reference evidence="1" key="1">
    <citation type="submission" date="2019-10" db="EMBL/GenBank/DDBJ databases">
        <authorList>
            <consortium name="DOE Joint Genome Institute"/>
            <person name="Kuo A."/>
            <person name="Miyauchi S."/>
            <person name="Kiss E."/>
            <person name="Drula E."/>
            <person name="Kohler A."/>
            <person name="Sanchez-Garcia M."/>
            <person name="Andreopoulos B."/>
            <person name="Barry K.W."/>
            <person name="Bonito G."/>
            <person name="Buee M."/>
            <person name="Carver A."/>
            <person name="Chen C."/>
            <person name="Cichocki N."/>
            <person name="Clum A."/>
            <person name="Culley D."/>
            <person name="Crous P.W."/>
            <person name="Fauchery L."/>
            <person name="Girlanda M."/>
            <person name="Hayes R."/>
            <person name="Keri Z."/>
            <person name="Labutti K."/>
            <person name="Lipzen A."/>
            <person name="Lombard V."/>
            <person name="Magnuson J."/>
            <person name="Maillard F."/>
            <person name="Morin E."/>
            <person name="Murat C."/>
            <person name="Nolan M."/>
            <person name="Ohm R."/>
            <person name="Pangilinan J."/>
            <person name="Pereira M."/>
            <person name="Perotto S."/>
            <person name="Peter M."/>
            <person name="Riley R."/>
            <person name="Sitrit Y."/>
            <person name="Stielow B."/>
            <person name="Szollosi G."/>
            <person name="Zifcakova L."/>
            <person name="Stursova M."/>
            <person name="Spatafora J.W."/>
            <person name="Tedersoo L."/>
            <person name="Vaario L.-M."/>
            <person name="Yamada A."/>
            <person name="Yan M."/>
            <person name="Wang P."/>
            <person name="Xu J."/>
            <person name="Bruns T."/>
            <person name="Baldrian P."/>
            <person name="Vilgalys R."/>
            <person name="Henrissat B."/>
            <person name="Grigoriev I.V."/>
            <person name="Hibbett D."/>
            <person name="Nagy L.G."/>
            <person name="Martin F.M."/>
        </authorList>
    </citation>
    <scope>NUCLEOTIDE SEQUENCE</scope>
    <source>
        <strain evidence="1">P2</strain>
    </source>
</reference>
<gene>
    <name evidence="1" type="ORF">BDM02DRAFT_3268325</name>
</gene>
<comment type="caution">
    <text evidence="1">The sequence shown here is derived from an EMBL/GenBank/DDBJ whole genome shotgun (WGS) entry which is preliminary data.</text>
</comment>
<sequence length="156" mass="16383">MGSSSSSPSRASTSVKHEVNNAVLSHFGSAFAGSNSFTQESIDKVTHLSRALYNSNKWISIRVDAVGTTSPALAICLVYGTGTIHKPGSAVNIGSSPNMAIGFSTKETFSTPTIDYETVATVIQNLLRTNLGSDVTKLQTVTDVDKMTDPDAGNIV</sequence>
<dbReference type="EMBL" id="MU117990">
    <property type="protein sequence ID" value="KAF9650007.1"/>
    <property type="molecule type" value="Genomic_DNA"/>
</dbReference>
<keyword evidence="2" id="KW-1185">Reference proteome</keyword>
<dbReference type="Proteomes" id="UP000886501">
    <property type="component" value="Unassembled WGS sequence"/>
</dbReference>
<protein>
    <submittedName>
        <fullName evidence="1">Uncharacterized protein</fullName>
    </submittedName>
</protein>
<proteinExistence type="predicted"/>
<name>A0ACB6ZK75_THEGA</name>
<reference evidence="1" key="2">
    <citation type="journal article" date="2020" name="Nat. Commun.">
        <title>Large-scale genome sequencing of mycorrhizal fungi provides insights into the early evolution of symbiotic traits.</title>
        <authorList>
            <person name="Miyauchi S."/>
            <person name="Kiss E."/>
            <person name="Kuo A."/>
            <person name="Drula E."/>
            <person name="Kohler A."/>
            <person name="Sanchez-Garcia M."/>
            <person name="Morin E."/>
            <person name="Andreopoulos B."/>
            <person name="Barry K.W."/>
            <person name="Bonito G."/>
            <person name="Buee M."/>
            <person name="Carver A."/>
            <person name="Chen C."/>
            <person name="Cichocki N."/>
            <person name="Clum A."/>
            <person name="Culley D."/>
            <person name="Crous P.W."/>
            <person name="Fauchery L."/>
            <person name="Girlanda M."/>
            <person name="Hayes R.D."/>
            <person name="Keri Z."/>
            <person name="LaButti K."/>
            <person name="Lipzen A."/>
            <person name="Lombard V."/>
            <person name="Magnuson J."/>
            <person name="Maillard F."/>
            <person name="Murat C."/>
            <person name="Nolan M."/>
            <person name="Ohm R.A."/>
            <person name="Pangilinan J."/>
            <person name="Pereira M.F."/>
            <person name="Perotto S."/>
            <person name="Peter M."/>
            <person name="Pfister S."/>
            <person name="Riley R."/>
            <person name="Sitrit Y."/>
            <person name="Stielow J.B."/>
            <person name="Szollosi G."/>
            <person name="Zifcakova L."/>
            <person name="Stursova M."/>
            <person name="Spatafora J.W."/>
            <person name="Tedersoo L."/>
            <person name="Vaario L.M."/>
            <person name="Yamada A."/>
            <person name="Yan M."/>
            <person name="Wang P."/>
            <person name="Xu J."/>
            <person name="Bruns T."/>
            <person name="Baldrian P."/>
            <person name="Vilgalys R."/>
            <person name="Dunand C."/>
            <person name="Henrissat B."/>
            <person name="Grigoriev I.V."/>
            <person name="Hibbett D."/>
            <person name="Nagy L.G."/>
            <person name="Martin F.M."/>
        </authorList>
    </citation>
    <scope>NUCLEOTIDE SEQUENCE</scope>
    <source>
        <strain evidence="1">P2</strain>
    </source>
</reference>